<dbReference type="EMBL" id="CP001964">
    <property type="protein sequence ID" value="ADG76119.1"/>
    <property type="molecule type" value="Genomic_DNA"/>
</dbReference>
<evidence type="ECO:0000256" key="1">
    <source>
        <dbReference type="ARBA" id="ARBA00006484"/>
    </source>
</evidence>
<dbReference type="InterPro" id="IPR057326">
    <property type="entry name" value="KR_dom"/>
</dbReference>
<feature type="compositionally biased region" description="Basic and acidic residues" evidence="3">
    <location>
        <begin position="1"/>
        <end position="14"/>
    </location>
</feature>
<feature type="domain" description="Ketoreductase" evidence="4">
    <location>
        <begin position="66"/>
        <end position="253"/>
    </location>
</feature>
<feature type="compositionally biased region" description="Low complexity" evidence="3">
    <location>
        <begin position="15"/>
        <end position="32"/>
    </location>
</feature>
<dbReference type="Gene3D" id="3.40.50.720">
    <property type="entry name" value="NAD(P)-binding Rossmann-like Domain"/>
    <property type="match status" value="1"/>
</dbReference>
<keyword evidence="6" id="KW-1185">Reference proteome</keyword>
<proteinExistence type="inferred from homology"/>
<dbReference type="eggNOG" id="COG1028">
    <property type="taxonomic scope" value="Bacteria"/>
</dbReference>
<dbReference type="HOGENOM" id="CLU_010194_4_1_11"/>
<dbReference type="Pfam" id="PF13561">
    <property type="entry name" value="adh_short_C2"/>
    <property type="match status" value="1"/>
</dbReference>
<dbReference type="NCBIfam" id="NF005559">
    <property type="entry name" value="PRK07231.1"/>
    <property type="match status" value="1"/>
</dbReference>
<dbReference type="InterPro" id="IPR036291">
    <property type="entry name" value="NAD(P)-bd_dom_sf"/>
</dbReference>
<dbReference type="PANTHER" id="PTHR48107:SF16">
    <property type="entry name" value="NADPH-DEPENDENT ALDEHYDE REDUCTASE 1, CHLOROPLASTIC"/>
    <property type="match status" value="1"/>
</dbReference>
<organism evidence="5 6">
    <name type="scientific">Cellulomonas flavigena (strain ATCC 482 / DSM 20109 / BCRC 11376 / JCM 18109 / NBRC 3775 / NCIMB 8073 / NRS 134)</name>
    <dbReference type="NCBI Taxonomy" id="446466"/>
    <lineage>
        <taxon>Bacteria</taxon>
        <taxon>Bacillati</taxon>
        <taxon>Actinomycetota</taxon>
        <taxon>Actinomycetes</taxon>
        <taxon>Micrococcales</taxon>
        <taxon>Cellulomonadaceae</taxon>
        <taxon>Cellulomonas</taxon>
    </lineage>
</organism>
<evidence type="ECO:0000259" key="4">
    <source>
        <dbReference type="SMART" id="SM00822"/>
    </source>
</evidence>
<dbReference type="AlphaFoldDB" id="D5UBW0"/>
<dbReference type="PROSITE" id="PS00061">
    <property type="entry name" value="ADH_SHORT"/>
    <property type="match status" value="1"/>
</dbReference>
<evidence type="ECO:0000313" key="5">
    <source>
        <dbReference type="EMBL" id="ADG76119.1"/>
    </source>
</evidence>
<dbReference type="KEGG" id="cfl:Cfla_3237"/>
<dbReference type="InterPro" id="IPR002347">
    <property type="entry name" value="SDR_fam"/>
</dbReference>
<dbReference type="GO" id="GO:0016614">
    <property type="term" value="F:oxidoreductase activity, acting on CH-OH group of donors"/>
    <property type="evidence" value="ECO:0007669"/>
    <property type="project" value="UniProtKB-ARBA"/>
</dbReference>
<sequence length="308" mass="32970">MPDRGGDRTMERMADQTTPQDPTTQHPDPDTQSAEQIAHPGHTDDMDQQPDHGEESYRGSGRLEGRRALITGGDSGIGRAVAIAFAREGADVAISYLPEEEDDARETLAWVEKAGRRGLALPGDIRDEELARSLPGRVVEAFGGLDVLVNNAAYQMAQSGGLADITTEQLDRVLKTNVYAMFWITQAALPHLDKGASIINTSSIQAFHPSPPLLDYASTKAAIYNFSKGLAQQLAADGIRVNAVCPGPIWTPLIPATMNAEKVEQFGADTPLGRAGQPAELAPAYVFLASQESSYVTGDRIMVTGGRS</sequence>
<dbReference type="InterPro" id="IPR020904">
    <property type="entry name" value="Sc_DH/Rdtase_CS"/>
</dbReference>
<dbReference type="SMART" id="SM00822">
    <property type="entry name" value="PKS_KR"/>
    <property type="match status" value="1"/>
</dbReference>
<evidence type="ECO:0000313" key="6">
    <source>
        <dbReference type="Proteomes" id="UP000000849"/>
    </source>
</evidence>
<feature type="region of interest" description="Disordered" evidence="3">
    <location>
        <begin position="1"/>
        <end position="64"/>
    </location>
</feature>
<dbReference type="PRINTS" id="PR00081">
    <property type="entry name" value="GDHRDH"/>
</dbReference>
<accession>D5UBW0</accession>
<protein>
    <submittedName>
        <fullName evidence="5">Short-chain dehydrogenase/reductase SDR</fullName>
    </submittedName>
</protein>
<feature type="compositionally biased region" description="Basic and acidic residues" evidence="3">
    <location>
        <begin position="41"/>
        <end position="64"/>
    </location>
</feature>
<gene>
    <name evidence="5" type="ordered locus">Cfla_3237</name>
</gene>
<dbReference type="CDD" id="cd05355">
    <property type="entry name" value="SDR_c1"/>
    <property type="match status" value="1"/>
</dbReference>
<evidence type="ECO:0000256" key="3">
    <source>
        <dbReference type="SAM" id="MobiDB-lite"/>
    </source>
</evidence>
<comment type="similarity">
    <text evidence="1">Belongs to the short-chain dehydrogenases/reductases (SDR) family.</text>
</comment>
<reference evidence="5 6" key="1">
    <citation type="journal article" date="2010" name="Stand. Genomic Sci.">
        <title>Complete genome sequence of Cellulomonas flavigena type strain (134).</title>
        <authorList>
            <person name="Abt B."/>
            <person name="Foster B."/>
            <person name="Lapidus A."/>
            <person name="Clum A."/>
            <person name="Sun H."/>
            <person name="Pukall R."/>
            <person name="Lucas S."/>
            <person name="Glavina Del Rio T."/>
            <person name="Nolan M."/>
            <person name="Tice H."/>
            <person name="Cheng J.F."/>
            <person name="Pitluck S."/>
            <person name="Liolios K."/>
            <person name="Ivanova N."/>
            <person name="Mavromatis K."/>
            <person name="Ovchinnikova G."/>
            <person name="Pati A."/>
            <person name="Goodwin L."/>
            <person name="Chen A."/>
            <person name="Palaniappan K."/>
            <person name="Land M."/>
            <person name="Hauser L."/>
            <person name="Chang Y.J."/>
            <person name="Jeffries C.D."/>
            <person name="Rohde M."/>
            <person name="Goker M."/>
            <person name="Woyke T."/>
            <person name="Bristow J."/>
            <person name="Eisen J.A."/>
            <person name="Markowitz V."/>
            <person name="Hugenholtz P."/>
            <person name="Kyrpides N.C."/>
            <person name="Klenk H.P."/>
        </authorList>
    </citation>
    <scope>NUCLEOTIDE SEQUENCE [LARGE SCALE GENOMIC DNA]</scope>
    <source>
        <strain evidence="6">ATCC 482 / DSM 20109 / BCRC 11376 / JCM 18109 / NBRC 3775 / NCIMB 8073 / NRS 134</strain>
    </source>
</reference>
<dbReference type="SUPFAM" id="SSF51735">
    <property type="entry name" value="NAD(P)-binding Rossmann-fold domains"/>
    <property type="match status" value="1"/>
</dbReference>
<keyword evidence="2" id="KW-0560">Oxidoreductase</keyword>
<dbReference type="PANTHER" id="PTHR48107">
    <property type="entry name" value="NADPH-DEPENDENT ALDEHYDE REDUCTASE-LIKE PROTEIN, CHLOROPLASTIC-RELATED"/>
    <property type="match status" value="1"/>
</dbReference>
<dbReference type="FunFam" id="3.40.50.720:FF:000097">
    <property type="entry name" value="SDR family oxidoreductase"/>
    <property type="match status" value="1"/>
</dbReference>
<evidence type="ECO:0000256" key="2">
    <source>
        <dbReference type="ARBA" id="ARBA00023002"/>
    </source>
</evidence>
<dbReference type="PRINTS" id="PR00080">
    <property type="entry name" value="SDRFAMILY"/>
</dbReference>
<dbReference type="STRING" id="446466.Cfla_3237"/>
<name>D5UBW0_CELFN</name>
<dbReference type="Proteomes" id="UP000000849">
    <property type="component" value="Chromosome"/>
</dbReference>